<dbReference type="AlphaFoldDB" id="A0A6N7QP26"/>
<keyword evidence="3" id="KW-1003">Cell membrane</keyword>
<comment type="subcellular location">
    <subcellularLocation>
        <location evidence="1">Cell inner membrane</location>
        <topology evidence="1">Multi-pass membrane protein</topology>
    </subcellularLocation>
</comment>
<reference evidence="10 11" key="1">
    <citation type="submission" date="2019-11" db="EMBL/GenBank/DDBJ databases">
        <authorList>
            <person name="Zhang X.Y."/>
        </authorList>
    </citation>
    <scope>NUCLEOTIDE SEQUENCE [LARGE SCALE GENOMIC DNA]</scope>
    <source>
        <strain evidence="10 11">C176</strain>
    </source>
</reference>
<evidence type="ECO:0000256" key="9">
    <source>
        <dbReference type="SAM" id="Phobius"/>
    </source>
</evidence>
<evidence type="ECO:0000256" key="2">
    <source>
        <dbReference type="ARBA" id="ARBA00022448"/>
    </source>
</evidence>
<dbReference type="Proteomes" id="UP000433788">
    <property type="component" value="Unassembled WGS sequence"/>
</dbReference>
<evidence type="ECO:0000256" key="6">
    <source>
        <dbReference type="ARBA" id="ARBA00022989"/>
    </source>
</evidence>
<feature type="transmembrane region" description="Helical" evidence="9">
    <location>
        <begin position="71"/>
        <end position="91"/>
    </location>
</feature>
<keyword evidence="6 9" id="KW-1133">Transmembrane helix</keyword>
<feature type="transmembrane region" description="Helical" evidence="9">
    <location>
        <begin position="231"/>
        <end position="251"/>
    </location>
</feature>
<keyword evidence="5 9" id="KW-0812">Transmembrane</keyword>
<comment type="caution">
    <text evidence="10">The sequence shown here is derived from an EMBL/GenBank/DDBJ whole genome shotgun (WGS) entry which is preliminary data.</text>
</comment>
<feature type="transmembrane region" description="Helical" evidence="9">
    <location>
        <begin position="111"/>
        <end position="130"/>
    </location>
</feature>
<evidence type="ECO:0000313" key="11">
    <source>
        <dbReference type="Proteomes" id="UP000433788"/>
    </source>
</evidence>
<sequence length="389" mass="40636">MKPLNIQRLSISGAILASLLFTAWLINGDSRDSQAIAFSLVAGGLFGYILQRARFCFFCITRDFLEQRDSSGLLALVIALLVGTLGYHAVFGLFLPDPSVGRLPPDAHIGPISWVLALAALVFGIGMALSRSCISAHLYRLGEGSIGSIPALLGALLGFGIGFATWNTLYLAAIQQGPVVWLPSYLGYAGSALLQIAVLGAIALVLLRKHQMPSATKPTLGPIATLFQQRWSAPIAGLAIGFLAVIVYLRVAPLGVTAELGSLSRTAGDQLGLIPSRLQGLDTLAGCATAVKETLLSPNGAFVIGMVSMAFAAALPAGDFKPRLPSLSESARNFLGGTMLGWGAMTAIGCTVGTLLSGIMAAALSGWIFAVFCLIGVIGTWKLLQRTHS</sequence>
<keyword evidence="11" id="KW-1185">Reference proteome</keyword>
<feature type="transmembrane region" description="Helical" evidence="9">
    <location>
        <begin position="300"/>
        <end position="318"/>
    </location>
</feature>
<accession>A0A6N7QP26</accession>
<evidence type="ECO:0000256" key="7">
    <source>
        <dbReference type="ARBA" id="ARBA00023136"/>
    </source>
</evidence>
<feature type="transmembrane region" description="Helical" evidence="9">
    <location>
        <begin position="366"/>
        <end position="384"/>
    </location>
</feature>
<evidence type="ECO:0000256" key="5">
    <source>
        <dbReference type="ARBA" id="ARBA00022692"/>
    </source>
</evidence>
<dbReference type="GO" id="GO:0005886">
    <property type="term" value="C:plasma membrane"/>
    <property type="evidence" value="ECO:0007669"/>
    <property type="project" value="UniProtKB-SubCell"/>
</dbReference>
<feature type="transmembrane region" description="Helical" evidence="9">
    <location>
        <begin position="151"/>
        <end position="173"/>
    </location>
</feature>
<dbReference type="PANTHER" id="PTHR30574:SF1">
    <property type="entry name" value="SULPHUR TRANSPORT DOMAIN-CONTAINING PROTEIN"/>
    <property type="match status" value="1"/>
</dbReference>
<keyword evidence="4" id="KW-0997">Cell inner membrane</keyword>
<feature type="transmembrane region" description="Helical" evidence="9">
    <location>
        <begin position="185"/>
        <end position="207"/>
    </location>
</feature>
<organism evidence="10 11">
    <name type="scientific">Spiribacter salilacus</name>
    <dbReference type="NCBI Taxonomy" id="2664894"/>
    <lineage>
        <taxon>Bacteria</taxon>
        <taxon>Pseudomonadati</taxon>
        <taxon>Pseudomonadota</taxon>
        <taxon>Gammaproteobacteria</taxon>
        <taxon>Chromatiales</taxon>
        <taxon>Ectothiorhodospiraceae</taxon>
        <taxon>Spiribacter</taxon>
    </lineage>
</organism>
<protein>
    <submittedName>
        <fullName evidence="10">YeeE/YedE family protein</fullName>
    </submittedName>
</protein>
<dbReference type="InterPro" id="IPR007272">
    <property type="entry name" value="Sulf_transp_TsuA/YedE"/>
</dbReference>
<evidence type="ECO:0000256" key="3">
    <source>
        <dbReference type="ARBA" id="ARBA00022475"/>
    </source>
</evidence>
<proteinExistence type="inferred from homology"/>
<evidence type="ECO:0000256" key="8">
    <source>
        <dbReference type="ARBA" id="ARBA00035655"/>
    </source>
</evidence>
<evidence type="ECO:0000256" key="1">
    <source>
        <dbReference type="ARBA" id="ARBA00004429"/>
    </source>
</evidence>
<feature type="transmembrane region" description="Helical" evidence="9">
    <location>
        <begin position="9"/>
        <end position="27"/>
    </location>
</feature>
<gene>
    <name evidence="10" type="ORF">GH984_00250</name>
</gene>
<feature type="transmembrane region" description="Helical" evidence="9">
    <location>
        <begin position="339"/>
        <end position="360"/>
    </location>
</feature>
<comment type="similarity">
    <text evidence="8">Belongs to the TsuA/YedE (TC 9.B.102) family.</text>
</comment>
<dbReference type="EMBL" id="WJPP01000001">
    <property type="protein sequence ID" value="MRH77143.1"/>
    <property type="molecule type" value="Genomic_DNA"/>
</dbReference>
<name>A0A6N7QP26_9GAMM</name>
<keyword evidence="7 9" id="KW-0472">Membrane</keyword>
<evidence type="ECO:0000313" key="10">
    <source>
        <dbReference type="EMBL" id="MRH77143.1"/>
    </source>
</evidence>
<dbReference type="Pfam" id="PF04143">
    <property type="entry name" value="Sulf_transp"/>
    <property type="match status" value="1"/>
</dbReference>
<keyword evidence="2" id="KW-0813">Transport</keyword>
<feature type="transmembrane region" description="Helical" evidence="9">
    <location>
        <begin position="33"/>
        <end position="50"/>
    </location>
</feature>
<evidence type="ECO:0000256" key="4">
    <source>
        <dbReference type="ARBA" id="ARBA00022519"/>
    </source>
</evidence>
<dbReference type="PANTHER" id="PTHR30574">
    <property type="entry name" value="INNER MEMBRANE PROTEIN YEDE"/>
    <property type="match status" value="1"/>
</dbReference>